<sequence length="189" mass="21312">MVYLQLHLLREKPSSGGQNPLRSLTEEGQLGIIGNRSTAIPKVMIFIKRGKPSRSKPTIKYEKPSKESRKCFNCGKKGHFSKECRSKTKSLISTLISDQTSKDEIFRLLELTHIESESTSSSSDHEIHQLNQLSSSSEPFRDSTSFSSPGIDLACRDSFCRNKTINVLSKQVNKQDELLLGLIDKRKQQ</sequence>
<name>A0AAW2CIV1_9ROSI</name>
<dbReference type="GO" id="GO:0008270">
    <property type="term" value="F:zinc ion binding"/>
    <property type="evidence" value="ECO:0007669"/>
    <property type="project" value="UniProtKB-KW"/>
</dbReference>
<reference evidence="4 5" key="1">
    <citation type="submission" date="2024-01" db="EMBL/GenBank/DDBJ databases">
        <title>A telomere-to-telomere, gap-free genome of sweet tea (Lithocarpus litseifolius).</title>
        <authorList>
            <person name="Zhou J."/>
        </authorList>
    </citation>
    <scope>NUCLEOTIDE SEQUENCE [LARGE SCALE GENOMIC DNA]</scope>
    <source>
        <strain evidence="4">Zhou-2022a</strain>
        <tissue evidence="4">Leaf</tissue>
    </source>
</reference>
<evidence type="ECO:0000256" key="2">
    <source>
        <dbReference type="SAM" id="MobiDB-lite"/>
    </source>
</evidence>
<dbReference type="GO" id="GO:0003676">
    <property type="term" value="F:nucleic acid binding"/>
    <property type="evidence" value="ECO:0007669"/>
    <property type="project" value="InterPro"/>
</dbReference>
<proteinExistence type="predicted"/>
<dbReference type="SMART" id="SM00343">
    <property type="entry name" value="ZnF_C2HC"/>
    <property type="match status" value="1"/>
</dbReference>
<dbReference type="EMBL" id="JAZDWU010000007">
    <property type="protein sequence ID" value="KAK9997428.1"/>
    <property type="molecule type" value="Genomic_DNA"/>
</dbReference>
<feature type="region of interest" description="Disordered" evidence="2">
    <location>
        <begin position="117"/>
        <end position="144"/>
    </location>
</feature>
<keyword evidence="5" id="KW-1185">Reference proteome</keyword>
<gene>
    <name evidence="4" type="ORF">SO802_022114</name>
</gene>
<accession>A0AAW2CIV1</accession>
<feature type="compositionally biased region" description="Polar residues" evidence="2">
    <location>
        <begin position="129"/>
        <end position="144"/>
    </location>
</feature>
<evidence type="ECO:0000313" key="5">
    <source>
        <dbReference type="Proteomes" id="UP001459277"/>
    </source>
</evidence>
<dbReference type="Gene3D" id="4.10.60.10">
    <property type="entry name" value="Zinc finger, CCHC-type"/>
    <property type="match status" value="1"/>
</dbReference>
<keyword evidence="1" id="KW-0863">Zinc-finger</keyword>
<evidence type="ECO:0000259" key="3">
    <source>
        <dbReference type="PROSITE" id="PS50158"/>
    </source>
</evidence>
<keyword evidence="1" id="KW-0479">Metal-binding</keyword>
<dbReference type="InterPro" id="IPR001878">
    <property type="entry name" value="Znf_CCHC"/>
</dbReference>
<dbReference type="InterPro" id="IPR036875">
    <property type="entry name" value="Znf_CCHC_sf"/>
</dbReference>
<evidence type="ECO:0000313" key="4">
    <source>
        <dbReference type="EMBL" id="KAK9997428.1"/>
    </source>
</evidence>
<organism evidence="4 5">
    <name type="scientific">Lithocarpus litseifolius</name>
    <dbReference type="NCBI Taxonomy" id="425828"/>
    <lineage>
        <taxon>Eukaryota</taxon>
        <taxon>Viridiplantae</taxon>
        <taxon>Streptophyta</taxon>
        <taxon>Embryophyta</taxon>
        <taxon>Tracheophyta</taxon>
        <taxon>Spermatophyta</taxon>
        <taxon>Magnoliopsida</taxon>
        <taxon>eudicotyledons</taxon>
        <taxon>Gunneridae</taxon>
        <taxon>Pentapetalae</taxon>
        <taxon>rosids</taxon>
        <taxon>fabids</taxon>
        <taxon>Fagales</taxon>
        <taxon>Fagaceae</taxon>
        <taxon>Lithocarpus</taxon>
    </lineage>
</organism>
<dbReference type="AlphaFoldDB" id="A0AAW2CIV1"/>
<keyword evidence="1" id="KW-0862">Zinc</keyword>
<dbReference type="Pfam" id="PF00098">
    <property type="entry name" value="zf-CCHC"/>
    <property type="match status" value="1"/>
</dbReference>
<dbReference type="Proteomes" id="UP001459277">
    <property type="component" value="Unassembled WGS sequence"/>
</dbReference>
<dbReference type="SUPFAM" id="SSF57756">
    <property type="entry name" value="Retrovirus zinc finger-like domains"/>
    <property type="match status" value="1"/>
</dbReference>
<dbReference type="PROSITE" id="PS50158">
    <property type="entry name" value="ZF_CCHC"/>
    <property type="match status" value="1"/>
</dbReference>
<comment type="caution">
    <text evidence="4">The sequence shown here is derived from an EMBL/GenBank/DDBJ whole genome shotgun (WGS) entry which is preliminary data.</text>
</comment>
<evidence type="ECO:0000256" key="1">
    <source>
        <dbReference type="PROSITE-ProRule" id="PRU00047"/>
    </source>
</evidence>
<feature type="domain" description="CCHC-type" evidence="3">
    <location>
        <begin position="69"/>
        <end position="86"/>
    </location>
</feature>
<protein>
    <recommendedName>
        <fullName evidence="3">CCHC-type domain-containing protein</fullName>
    </recommendedName>
</protein>